<evidence type="ECO:0000313" key="9">
    <source>
        <dbReference type="Proteomes" id="UP000297703"/>
    </source>
</evidence>
<keyword evidence="4 7" id="KW-1133">Transmembrane helix</keyword>
<dbReference type="PANTHER" id="PTHR23320">
    <property type="entry name" value="MEMBRANE-SPANNING 4-DOMAINS SUBFAMILY A MS4A -RELATED"/>
    <property type="match status" value="1"/>
</dbReference>
<reference evidence="8 9" key="1">
    <citation type="submission" date="2019-04" db="EMBL/GenBank/DDBJ databases">
        <title>Draft genome of the big-headed turtle Platysternon megacephalum.</title>
        <authorList>
            <person name="Gong S."/>
        </authorList>
    </citation>
    <scope>NUCLEOTIDE SEQUENCE [LARGE SCALE GENOMIC DNA]</scope>
    <source>
        <strain evidence="8">DO16091913</strain>
        <tissue evidence="8">Muscle</tissue>
    </source>
</reference>
<dbReference type="OrthoDB" id="10071849at2759"/>
<gene>
    <name evidence="8" type="ORF">DR999_PMT18369</name>
</gene>
<feature type="transmembrane region" description="Helical" evidence="7">
    <location>
        <begin position="50"/>
        <end position="72"/>
    </location>
</feature>
<keyword evidence="8" id="KW-0401">Integrin</keyword>
<evidence type="ECO:0000256" key="5">
    <source>
        <dbReference type="ARBA" id="ARBA00023136"/>
    </source>
</evidence>
<reference evidence="8 9" key="2">
    <citation type="submission" date="2019-04" db="EMBL/GenBank/DDBJ databases">
        <title>The genome sequence of big-headed turtle.</title>
        <authorList>
            <person name="Gong S."/>
        </authorList>
    </citation>
    <scope>NUCLEOTIDE SEQUENCE [LARGE SCALE GENOMIC DNA]</scope>
    <source>
        <strain evidence="8">DO16091913</strain>
        <tissue evidence="8">Muscle</tissue>
    </source>
</reference>
<dbReference type="EMBL" id="QXTE01000319">
    <property type="protein sequence ID" value="TFJ99586.1"/>
    <property type="molecule type" value="Genomic_DNA"/>
</dbReference>
<dbReference type="Proteomes" id="UP000297703">
    <property type="component" value="Unassembled WGS sequence"/>
</dbReference>
<dbReference type="InterPro" id="IPR007237">
    <property type="entry name" value="CD20-like"/>
</dbReference>
<feature type="transmembrane region" description="Helical" evidence="7">
    <location>
        <begin position="78"/>
        <end position="101"/>
    </location>
</feature>
<keyword evidence="3 7" id="KW-0812">Transmembrane</keyword>
<organism evidence="8 9">
    <name type="scientific">Platysternon megacephalum</name>
    <name type="common">big-headed turtle</name>
    <dbReference type="NCBI Taxonomy" id="55544"/>
    <lineage>
        <taxon>Eukaryota</taxon>
        <taxon>Metazoa</taxon>
        <taxon>Chordata</taxon>
        <taxon>Craniata</taxon>
        <taxon>Vertebrata</taxon>
        <taxon>Euteleostomi</taxon>
        <taxon>Archelosauria</taxon>
        <taxon>Testudinata</taxon>
        <taxon>Testudines</taxon>
        <taxon>Cryptodira</taxon>
        <taxon>Durocryptodira</taxon>
        <taxon>Testudinoidea</taxon>
        <taxon>Platysternidae</taxon>
        <taxon>Platysternon</taxon>
    </lineage>
</organism>
<accession>A0A4D9DQI8</accession>
<keyword evidence="5 7" id="KW-0472">Membrane</keyword>
<comment type="subcellular location">
    <subcellularLocation>
        <location evidence="1">Membrane</location>
        <topology evidence="1">Multi-pass membrane protein</topology>
    </subcellularLocation>
</comment>
<dbReference type="AlphaFoldDB" id="A0A4D9DQI8"/>
<evidence type="ECO:0000256" key="3">
    <source>
        <dbReference type="ARBA" id="ARBA00022692"/>
    </source>
</evidence>
<keyword evidence="9" id="KW-1185">Reference proteome</keyword>
<dbReference type="Pfam" id="PF04103">
    <property type="entry name" value="CD20"/>
    <property type="match status" value="1"/>
</dbReference>
<evidence type="ECO:0000256" key="7">
    <source>
        <dbReference type="SAM" id="Phobius"/>
    </source>
</evidence>
<proteinExistence type="inferred from homology"/>
<feature type="region of interest" description="Disordered" evidence="6">
    <location>
        <begin position="210"/>
        <end position="231"/>
    </location>
</feature>
<name>A0A4D9DQI8_9SAUR</name>
<dbReference type="GO" id="GO:0007229">
    <property type="term" value="P:integrin-mediated signaling pathway"/>
    <property type="evidence" value="ECO:0007669"/>
    <property type="project" value="UniProtKB-KW"/>
</dbReference>
<feature type="transmembrane region" description="Helical" evidence="7">
    <location>
        <begin position="113"/>
        <end position="133"/>
    </location>
</feature>
<evidence type="ECO:0000256" key="6">
    <source>
        <dbReference type="SAM" id="MobiDB-lite"/>
    </source>
</evidence>
<dbReference type="InterPro" id="IPR030417">
    <property type="entry name" value="MS4A"/>
</dbReference>
<comment type="similarity">
    <text evidence="2">Belongs to the MS4A family.</text>
</comment>
<evidence type="ECO:0000256" key="4">
    <source>
        <dbReference type="ARBA" id="ARBA00022989"/>
    </source>
</evidence>
<dbReference type="PANTHER" id="PTHR23320:SF128">
    <property type="entry name" value="MEMBRANE-SPANNING 4-DOMAINS SUBFAMILY A MEMBER 4A"/>
    <property type="match status" value="1"/>
</dbReference>
<evidence type="ECO:0000256" key="2">
    <source>
        <dbReference type="ARBA" id="ARBA00009565"/>
    </source>
</evidence>
<evidence type="ECO:0000256" key="1">
    <source>
        <dbReference type="ARBA" id="ARBA00004141"/>
    </source>
</evidence>
<feature type="transmembrane region" description="Helical" evidence="7">
    <location>
        <begin position="168"/>
        <end position="189"/>
    </location>
</feature>
<protein>
    <submittedName>
        <fullName evidence="8">Integrin alpha-L-like</fullName>
    </submittedName>
</protein>
<dbReference type="GO" id="GO:0016020">
    <property type="term" value="C:membrane"/>
    <property type="evidence" value="ECO:0007669"/>
    <property type="project" value="UniProtKB-SubCell"/>
</dbReference>
<sequence>MAATVTESGGVKIVTEVVPQTDPRAAQLDSTAPQPSSAQVKGFRKAQPKALGAIQIVSGFTQISFGIALMITESPAPALTVASGVYFWIGLLLVSSGSVLVETERRESIRLVKVCYIISGLVILATLTAVIIHSVEIGQDIPWCSIHEGGKMTPLNCSQSVYILSHGINSMFILLCLLELCTAITALVYGHKALKQRDYTQMVRLEPRHTPCPPTLEQPRTHSAPHHGPDP</sequence>
<dbReference type="STRING" id="55544.A0A4D9DQI8"/>
<comment type="caution">
    <text evidence="8">The sequence shown here is derived from an EMBL/GenBank/DDBJ whole genome shotgun (WGS) entry which is preliminary data.</text>
</comment>
<evidence type="ECO:0000313" key="8">
    <source>
        <dbReference type="EMBL" id="TFJ99586.1"/>
    </source>
</evidence>